<evidence type="ECO:0000259" key="2">
    <source>
        <dbReference type="Pfam" id="PF12728"/>
    </source>
</evidence>
<keyword evidence="1" id="KW-0472">Membrane</keyword>
<protein>
    <submittedName>
        <fullName evidence="3">Predicted transcriptional regulator</fullName>
    </submittedName>
</protein>
<dbReference type="EMBL" id="UHIC01000001">
    <property type="protein sequence ID" value="SUO96164.1"/>
    <property type="molecule type" value="Genomic_DNA"/>
</dbReference>
<evidence type="ECO:0000256" key="1">
    <source>
        <dbReference type="SAM" id="Phobius"/>
    </source>
</evidence>
<dbReference type="AlphaFoldDB" id="A0A380MVF0"/>
<dbReference type="SUPFAM" id="SSF46955">
    <property type="entry name" value="Putative DNA-binding domain"/>
    <property type="match status" value="1"/>
</dbReference>
<organism evidence="3 4">
    <name type="scientific">Suttonella ornithocola</name>
    <dbReference type="NCBI Taxonomy" id="279832"/>
    <lineage>
        <taxon>Bacteria</taxon>
        <taxon>Pseudomonadati</taxon>
        <taxon>Pseudomonadota</taxon>
        <taxon>Gammaproteobacteria</taxon>
        <taxon>Cardiobacteriales</taxon>
        <taxon>Cardiobacteriaceae</taxon>
        <taxon>Suttonella</taxon>
    </lineage>
</organism>
<reference evidence="3 4" key="1">
    <citation type="submission" date="2018-06" db="EMBL/GenBank/DDBJ databases">
        <authorList>
            <consortium name="Pathogen Informatics"/>
            <person name="Doyle S."/>
        </authorList>
    </citation>
    <scope>NUCLEOTIDE SEQUENCE [LARGE SCALE GENOMIC DNA]</scope>
    <source>
        <strain evidence="3 4">NCTC13337</strain>
    </source>
</reference>
<evidence type="ECO:0000313" key="4">
    <source>
        <dbReference type="Proteomes" id="UP000254601"/>
    </source>
</evidence>
<name>A0A380MVF0_9GAMM</name>
<keyword evidence="4" id="KW-1185">Reference proteome</keyword>
<proteinExistence type="predicted"/>
<feature type="transmembrane region" description="Helical" evidence="1">
    <location>
        <begin position="6"/>
        <end position="24"/>
    </location>
</feature>
<sequence length="142" mass="16733">MLVIYKYYLNYLFLSTIINHYQLINSVSMMKMMKMKSVAEVLDLDESTIYNLIREGLFPQGYGDGRYRRWLSSEIEAYAIFFWQVKSVTPTNLAIDRLEEIEEMATNASKNRIDKAGSKRKSLEDIHSIRHRIGNQNINRRT</sequence>
<keyword evidence="1" id="KW-0812">Transmembrane</keyword>
<dbReference type="InterPro" id="IPR041657">
    <property type="entry name" value="HTH_17"/>
</dbReference>
<dbReference type="Gene3D" id="1.10.238.160">
    <property type="match status" value="1"/>
</dbReference>
<keyword evidence="1" id="KW-1133">Transmembrane helix</keyword>
<dbReference type="Pfam" id="PF12728">
    <property type="entry name" value="HTH_17"/>
    <property type="match status" value="1"/>
</dbReference>
<accession>A0A380MVF0</accession>
<dbReference type="OrthoDB" id="5986966at2"/>
<dbReference type="InterPro" id="IPR009061">
    <property type="entry name" value="DNA-bd_dom_put_sf"/>
</dbReference>
<feature type="domain" description="Helix-turn-helix" evidence="2">
    <location>
        <begin position="36"/>
        <end position="78"/>
    </location>
</feature>
<gene>
    <name evidence="3" type="ORF">NCTC13337_01737</name>
</gene>
<evidence type="ECO:0000313" key="3">
    <source>
        <dbReference type="EMBL" id="SUO96164.1"/>
    </source>
</evidence>
<dbReference type="Proteomes" id="UP000254601">
    <property type="component" value="Unassembled WGS sequence"/>
</dbReference>